<organism evidence="1 2">
    <name type="scientific">Aneurinibacillus thermoaerophilus</name>
    <dbReference type="NCBI Taxonomy" id="143495"/>
    <lineage>
        <taxon>Bacteria</taxon>
        <taxon>Bacillati</taxon>
        <taxon>Bacillota</taxon>
        <taxon>Bacilli</taxon>
        <taxon>Bacillales</taxon>
        <taxon>Paenibacillaceae</taxon>
        <taxon>Aneurinibacillus group</taxon>
        <taxon>Aneurinibacillus</taxon>
    </lineage>
</organism>
<dbReference type="Proteomes" id="UP000826616">
    <property type="component" value="Plasmid pAT1"/>
</dbReference>
<reference evidence="1 2" key="1">
    <citation type="submission" date="2021-08" db="EMBL/GenBank/DDBJ databases">
        <title>Complete genome sequence of the strain Aneurinibacillus thermoaerophilus CCM 8960.</title>
        <authorList>
            <person name="Musilova J."/>
            <person name="Kourilova X."/>
            <person name="Pernicova I."/>
            <person name="Bezdicek M."/>
            <person name="Lengerova M."/>
            <person name="Obruca S."/>
            <person name="Sedlar K."/>
        </authorList>
    </citation>
    <scope>NUCLEOTIDE SEQUENCE [LARGE SCALE GENOMIC DNA]</scope>
    <source>
        <strain evidence="1 2">CCM 8960</strain>
        <plasmid evidence="1 2">pAT1</plasmid>
    </source>
</reference>
<proteinExistence type="predicted"/>
<dbReference type="EMBL" id="CP080765">
    <property type="protein sequence ID" value="QYY44741.1"/>
    <property type="molecule type" value="Genomic_DNA"/>
</dbReference>
<keyword evidence="1" id="KW-0614">Plasmid</keyword>
<dbReference type="GeneID" id="97143478"/>
<evidence type="ECO:0000313" key="2">
    <source>
        <dbReference type="Proteomes" id="UP000826616"/>
    </source>
</evidence>
<geneLocation type="plasmid" evidence="1 2">
    <name>pAT1</name>
</geneLocation>
<dbReference type="RefSeq" id="WP_220561162.1">
    <property type="nucleotide sequence ID" value="NZ_CP080765.1"/>
</dbReference>
<sequence length="100" mass="12038">MKAFKVYDMDRMGYDGGVKYYRRQRDAERDFYDRVRNNIKHLPLASKNDFDGGRPWKITNKHWINGNVILAASFNYWEDSWTDCGTEYDIERIEFADELK</sequence>
<name>A0ABX8YGH1_ANETH</name>
<protein>
    <submittedName>
        <fullName evidence="1">Uncharacterized protein</fullName>
    </submittedName>
</protein>
<accession>A0ABX8YGH1</accession>
<evidence type="ECO:0000313" key="1">
    <source>
        <dbReference type="EMBL" id="QYY44741.1"/>
    </source>
</evidence>
<gene>
    <name evidence="1" type="ORF">K3F53_19040</name>
</gene>
<keyword evidence="2" id="KW-1185">Reference proteome</keyword>